<keyword evidence="2" id="KW-1003">Cell membrane</keyword>
<keyword evidence="5 6" id="KW-0472">Membrane</keyword>
<accession>A0ABD5S133</accession>
<evidence type="ECO:0000313" key="8">
    <source>
        <dbReference type="EMBL" id="MFC6725301.1"/>
    </source>
</evidence>
<evidence type="ECO:0000256" key="3">
    <source>
        <dbReference type="ARBA" id="ARBA00022692"/>
    </source>
</evidence>
<comment type="caution">
    <text evidence="8">The sequence shown here is derived from an EMBL/GenBank/DDBJ whole genome shotgun (WGS) entry which is preliminary data.</text>
</comment>
<name>A0ABD5S133_9EURY</name>
<dbReference type="PANTHER" id="PTHR42709:SF6">
    <property type="entry name" value="UNDECAPRENYL PHOSPHATE TRANSPORTER A"/>
    <property type="match status" value="1"/>
</dbReference>
<dbReference type="Proteomes" id="UP001596328">
    <property type="component" value="Unassembled WGS sequence"/>
</dbReference>
<evidence type="ECO:0000313" key="9">
    <source>
        <dbReference type="Proteomes" id="UP001596328"/>
    </source>
</evidence>
<dbReference type="InterPro" id="IPR032816">
    <property type="entry name" value="VTT_dom"/>
</dbReference>
<feature type="domain" description="VTT" evidence="7">
    <location>
        <begin position="178"/>
        <end position="269"/>
    </location>
</feature>
<feature type="non-terminal residue" evidence="8">
    <location>
        <position position="1"/>
    </location>
</feature>
<keyword evidence="9" id="KW-1185">Reference proteome</keyword>
<dbReference type="AlphaFoldDB" id="A0ABD5S133"/>
<sequence>GERDVRWAPNGDGWRLHGLGWANECGLPKWNVYPRCPRGGEATLDSLYFGEGASVASSYVFVYDGTDGVVNVENCYMDQGGVYGVDSRRPPEATGVARFGNCFFRDGYLACLRTGSPDRVAVVEDCVFVYSDDPERTPASDWDDHGNVTGGKRSHRCVWAWWGQVEVRNCAMTNPHGGGIVGGLFAYYAFGEGTNRLVEYVHVDGDPERARAWFRKYGEHSVLWGRLLPFLRSVISIPAGVSGMDLTKFVVYTGVGTFVFNAAVAALVYYGMQQSVYHAVLAYAADHPVAVGVLLLAAAVLGGIVWRTGLWPDVDLGPGDVDDADDVADGDDAD</sequence>
<protein>
    <submittedName>
        <fullName evidence="8">DedA family protein</fullName>
    </submittedName>
</protein>
<evidence type="ECO:0000256" key="1">
    <source>
        <dbReference type="ARBA" id="ARBA00004651"/>
    </source>
</evidence>
<feature type="transmembrane region" description="Helical" evidence="6">
    <location>
        <begin position="249"/>
        <end position="270"/>
    </location>
</feature>
<organism evidence="8 9">
    <name type="scientific">Halobium palmae</name>
    <dbReference type="NCBI Taxonomy" id="1776492"/>
    <lineage>
        <taxon>Archaea</taxon>
        <taxon>Methanobacteriati</taxon>
        <taxon>Methanobacteriota</taxon>
        <taxon>Stenosarchaea group</taxon>
        <taxon>Halobacteria</taxon>
        <taxon>Halobacteriales</taxon>
        <taxon>Haloferacaceae</taxon>
        <taxon>Halobium</taxon>
    </lineage>
</organism>
<dbReference type="InterPro" id="IPR051311">
    <property type="entry name" value="DedA_domain"/>
</dbReference>
<feature type="transmembrane region" description="Helical" evidence="6">
    <location>
        <begin position="282"/>
        <end position="306"/>
    </location>
</feature>
<dbReference type="PANTHER" id="PTHR42709">
    <property type="entry name" value="ALKALINE PHOSPHATASE LIKE PROTEIN"/>
    <property type="match status" value="1"/>
</dbReference>
<evidence type="ECO:0000256" key="2">
    <source>
        <dbReference type="ARBA" id="ARBA00022475"/>
    </source>
</evidence>
<dbReference type="EMBL" id="JBHSWU010000465">
    <property type="protein sequence ID" value="MFC6725301.1"/>
    <property type="molecule type" value="Genomic_DNA"/>
</dbReference>
<proteinExistence type="predicted"/>
<gene>
    <name evidence="8" type="ORF">ACFQE1_13160</name>
</gene>
<dbReference type="GO" id="GO:0005886">
    <property type="term" value="C:plasma membrane"/>
    <property type="evidence" value="ECO:0007669"/>
    <property type="project" value="UniProtKB-SubCell"/>
</dbReference>
<dbReference type="Pfam" id="PF09335">
    <property type="entry name" value="VTT_dom"/>
    <property type="match status" value="1"/>
</dbReference>
<comment type="subcellular location">
    <subcellularLocation>
        <location evidence="1">Cell membrane</location>
        <topology evidence="1">Multi-pass membrane protein</topology>
    </subcellularLocation>
</comment>
<evidence type="ECO:0000256" key="5">
    <source>
        <dbReference type="ARBA" id="ARBA00023136"/>
    </source>
</evidence>
<reference evidence="8 9" key="1">
    <citation type="journal article" date="2019" name="Int. J. Syst. Evol. Microbiol.">
        <title>The Global Catalogue of Microorganisms (GCM) 10K type strain sequencing project: providing services to taxonomists for standard genome sequencing and annotation.</title>
        <authorList>
            <consortium name="The Broad Institute Genomics Platform"/>
            <consortium name="The Broad Institute Genome Sequencing Center for Infectious Disease"/>
            <person name="Wu L."/>
            <person name="Ma J."/>
        </authorList>
    </citation>
    <scope>NUCLEOTIDE SEQUENCE [LARGE SCALE GENOMIC DNA]</scope>
    <source>
        <strain evidence="8 9">NBRC 111368</strain>
    </source>
</reference>
<evidence type="ECO:0000259" key="7">
    <source>
        <dbReference type="Pfam" id="PF09335"/>
    </source>
</evidence>
<keyword evidence="4 6" id="KW-1133">Transmembrane helix</keyword>
<evidence type="ECO:0000256" key="6">
    <source>
        <dbReference type="SAM" id="Phobius"/>
    </source>
</evidence>
<keyword evidence="3 6" id="KW-0812">Transmembrane</keyword>
<evidence type="ECO:0000256" key="4">
    <source>
        <dbReference type="ARBA" id="ARBA00022989"/>
    </source>
</evidence>